<comment type="caution">
    <text evidence="1">The sequence shown here is derived from an EMBL/GenBank/DDBJ whole genome shotgun (WGS) entry which is preliminary data.</text>
</comment>
<evidence type="ECO:0000313" key="2">
    <source>
        <dbReference type="Proteomes" id="UP000297703"/>
    </source>
</evidence>
<reference evidence="1 2" key="1">
    <citation type="submission" date="2019-04" db="EMBL/GenBank/DDBJ databases">
        <title>Draft genome of the big-headed turtle Platysternon megacephalum.</title>
        <authorList>
            <person name="Gong S."/>
        </authorList>
    </citation>
    <scope>NUCLEOTIDE SEQUENCE [LARGE SCALE GENOMIC DNA]</scope>
    <source>
        <strain evidence="1">DO16091913</strain>
        <tissue evidence="1">Muscle</tissue>
    </source>
</reference>
<reference evidence="1 2" key="2">
    <citation type="submission" date="2019-04" db="EMBL/GenBank/DDBJ databases">
        <title>The genome sequence of big-headed turtle.</title>
        <authorList>
            <person name="Gong S."/>
        </authorList>
    </citation>
    <scope>NUCLEOTIDE SEQUENCE [LARGE SCALE GENOMIC DNA]</scope>
    <source>
        <strain evidence="1">DO16091913</strain>
        <tissue evidence="1">Muscle</tissue>
    </source>
</reference>
<accession>A0A4D9DU99</accession>
<dbReference type="AlphaFoldDB" id="A0A4D9DU99"/>
<protein>
    <submittedName>
        <fullName evidence="1">Reticulon-4 receptor-like 2</fullName>
    </submittedName>
</protein>
<organism evidence="1 2">
    <name type="scientific">Platysternon megacephalum</name>
    <name type="common">big-headed turtle</name>
    <dbReference type="NCBI Taxonomy" id="55544"/>
    <lineage>
        <taxon>Eukaryota</taxon>
        <taxon>Metazoa</taxon>
        <taxon>Chordata</taxon>
        <taxon>Craniata</taxon>
        <taxon>Vertebrata</taxon>
        <taxon>Euteleostomi</taxon>
        <taxon>Archelosauria</taxon>
        <taxon>Testudinata</taxon>
        <taxon>Testudines</taxon>
        <taxon>Cryptodira</taxon>
        <taxon>Durocryptodira</taxon>
        <taxon>Testudinoidea</taxon>
        <taxon>Platysternidae</taxon>
        <taxon>Platysternon</taxon>
    </lineage>
</organism>
<name>A0A4D9DU99_9SAUR</name>
<dbReference type="EMBL" id="QXTE01000286">
    <property type="protein sequence ID" value="TFK00118.1"/>
    <property type="molecule type" value="Genomic_DNA"/>
</dbReference>
<evidence type="ECO:0000313" key="1">
    <source>
        <dbReference type="EMBL" id="TFK00118.1"/>
    </source>
</evidence>
<dbReference type="Proteomes" id="UP000297703">
    <property type="component" value="Unassembled WGS sequence"/>
</dbReference>
<proteinExistence type="predicted"/>
<keyword evidence="1" id="KW-0675">Receptor</keyword>
<sequence length="101" mass="10733">MLATLSIKMTLSTARGNQLCLGECGLDKGAWPGGQTWPTCSTTTLLLEALGLLLPCADHIEGSLHPPLKWKEPAFHHTPQGTITVSIKKGGIATRAEECPI</sequence>
<gene>
    <name evidence="1" type="ORF">DR999_PMT17784</name>
</gene>
<keyword evidence="2" id="KW-1185">Reference proteome</keyword>